<dbReference type="Proteomes" id="UP000436801">
    <property type="component" value="Unassembled WGS sequence"/>
</dbReference>
<proteinExistence type="predicted"/>
<evidence type="ECO:0000313" key="2">
    <source>
        <dbReference type="EMBL" id="MWC42538.1"/>
    </source>
</evidence>
<dbReference type="AlphaFoldDB" id="A0A1G7FSC5"/>
<reference evidence="3 4" key="1">
    <citation type="submission" date="2016-10" db="EMBL/GenBank/DDBJ databases">
        <authorList>
            <person name="Varghese N."/>
            <person name="Submissions S."/>
        </authorList>
    </citation>
    <scope>NUCLEOTIDE SEQUENCE [LARGE SCALE GENOMIC DNA]</scope>
    <source>
        <strain evidence="3 4">S7-754</strain>
    </source>
</reference>
<organism evidence="3 4">
    <name type="scientific">Sphingomonas carotinifaciens</name>
    <dbReference type="NCBI Taxonomy" id="1166323"/>
    <lineage>
        <taxon>Bacteria</taxon>
        <taxon>Pseudomonadati</taxon>
        <taxon>Pseudomonadota</taxon>
        <taxon>Alphaproteobacteria</taxon>
        <taxon>Sphingomonadales</taxon>
        <taxon>Sphingomonadaceae</taxon>
        <taxon>Sphingomonas</taxon>
    </lineage>
</organism>
<dbReference type="OrthoDB" id="7410112at2"/>
<keyword evidence="1" id="KW-1133">Transmembrane helix</keyword>
<sequence length="72" mass="7553">MSPVDAQARRRWMAIVGVRMMGIAGAVFGLVLVSRAPTLAPRILGIAIVLSALLVVATVPASLAQRWRSGGE</sequence>
<dbReference type="EMBL" id="FNBI01000001">
    <property type="protein sequence ID" value="SDE78817.1"/>
    <property type="molecule type" value="Genomic_DNA"/>
</dbReference>
<name>A0A1G7FSC5_9SPHN</name>
<evidence type="ECO:0000313" key="4">
    <source>
        <dbReference type="Proteomes" id="UP000323502"/>
    </source>
</evidence>
<dbReference type="EMBL" id="WSUT01000005">
    <property type="protein sequence ID" value="MWC42538.1"/>
    <property type="molecule type" value="Genomic_DNA"/>
</dbReference>
<feature type="transmembrane region" description="Helical" evidence="1">
    <location>
        <begin position="12"/>
        <end position="33"/>
    </location>
</feature>
<keyword evidence="1" id="KW-0812">Transmembrane</keyword>
<feature type="transmembrane region" description="Helical" evidence="1">
    <location>
        <begin position="39"/>
        <end position="59"/>
    </location>
</feature>
<keyword evidence="4" id="KW-1185">Reference proteome</keyword>
<keyword evidence="1" id="KW-0472">Membrane</keyword>
<reference evidence="2 5" key="2">
    <citation type="submission" date="2019-12" db="EMBL/GenBank/DDBJ databases">
        <authorList>
            <person name="Zheng J."/>
        </authorList>
    </citation>
    <scope>NUCLEOTIDE SEQUENCE [LARGE SCALE GENOMIC DNA]</scope>
    <source>
        <strain evidence="2 5">DSM 27347</strain>
    </source>
</reference>
<evidence type="ECO:0000313" key="5">
    <source>
        <dbReference type="Proteomes" id="UP000436801"/>
    </source>
</evidence>
<dbReference type="RefSeq" id="WP_149681038.1">
    <property type="nucleotide sequence ID" value="NZ_FNBI01000001.1"/>
</dbReference>
<gene>
    <name evidence="2" type="ORF">GQR91_02545</name>
    <name evidence="3" type="ORF">SAMN05216557_101532</name>
</gene>
<evidence type="ECO:0000256" key="1">
    <source>
        <dbReference type="SAM" id="Phobius"/>
    </source>
</evidence>
<protein>
    <submittedName>
        <fullName evidence="3">Uncharacterized protein</fullName>
    </submittedName>
</protein>
<evidence type="ECO:0000313" key="3">
    <source>
        <dbReference type="EMBL" id="SDE78817.1"/>
    </source>
</evidence>
<dbReference type="Proteomes" id="UP000323502">
    <property type="component" value="Unassembled WGS sequence"/>
</dbReference>
<accession>A0A1G7FSC5</accession>